<accession>A0A1G4GAL6</accession>
<keyword evidence="2" id="KW-1185">Reference proteome</keyword>
<dbReference type="EMBL" id="LT608328">
    <property type="protein sequence ID" value="SCM59548.1"/>
    <property type="molecule type" value="Genomic_DNA"/>
</dbReference>
<sequence length="483" mass="55142">MTHWYKKLSICSLFLYCLCISCIEKDLYEPNEGDGVGTEYVNYLYPYANEGSNMVAEITIKTNSEINAESVVIEIPVLKFNKSWLFMLTQDDHRHSAYSTTWAAINGKPLSRNYYYHTEQLAAEYLPPDAFSLNKTLGSTDGAGNEVRFAFTTTLYAEETPDNGISMYLKPDFSVFRQEDAQLTWNNLSEMLAYDTGIAFHDVNTNAVNQKDSLVKHFKIAQAIILDQLSGRGAKVLAEPNGNHIYLEAGKEYDPIQVMTAQNTKAGGLPVERHYPYSVETDLSKTILQRTFYNSVFDIPAHIENELKKEKEEREAIHVGMHSTGMTFVELLHWLNNEYGKDGDDSVWFPSLEEYYEYNYYRVNASIDKEVNGKTVKLRVSLPSEQYFYYPSITLNLTGINYEEISEISSGSSVTGLSYAPYEEGIMLNIDCRKFLVEHAEHFVDKYLESPTESNKRDAVYFVKKLKDSPVKEELGKKIPGYK</sequence>
<name>A0A1G4GAL6_9BACT</name>
<dbReference type="AlphaFoldDB" id="A0A1G4GAL6"/>
<dbReference type="InterPro" id="IPR032762">
    <property type="entry name" value="Polysacc_deac_3"/>
</dbReference>
<organism evidence="1 2">
    <name type="scientific">Petrimonas mucosa</name>
    <dbReference type="NCBI Taxonomy" id="1642646"/>
    <lineage>
        <taxon>Bacteria</taxon>
        <taxon>Pseudomonadati</taxon>
        <taxon>Bacteroidota</taxon>
        <taxon>Bacteroidia</taxon>
        <taxon>Bacteroidales</taxon>
        <taxon>Dysgonomonadaceae</taxon>
        <taxon>Petrimonas</taxon>
    </lineage>
</organism>
<evidence type="ECO:0000313" key="2">
    <source>
        <dbReference type="Proteomes" id="UP000178485"/>
    </source>
</evidence>
<dbReference type="RefSeq" id="WP_071137822.1">
    <property type="nucleotide sequence ID" value="NZ_LT608328.1"/>
</dbReference>
<dbReference type="KEGG" id="pmuc:ING2E5A_2753"/>
<gene>
    <name evidence="1" type="ORF">ING2E5A_2753</name>
</gene>
<evidence type="ECO:0000313" key="1">
    <source>
        <dbReference type="EMBL" id="SCM59548.1"/>
    </source>
</evidence>
<proteinExistence type="predicted"/>
<dbReference type="Proteomes" id="UP000178485">
    <property type="component" value="Chromosome i"/>
</dbReference>
<dbReference type="STRING" id="1642646.ING2E5A_2753"/>
<reference evidence="1 2" key="1">
    <citation type="submission" date="2016-08" db="EMBL/GenBank/DDBJ databases">
        <authorList>
            <person name="Seilhamer J.J."/>
        </authorList>
    </citation>
    <scope>NUCLEOTIDE SEQUENCE [LARGE SCALE GENOMIC DNA]</scope>
    <source>
        <strain evidence="1">ING2-E5A</strain>
    </source>
</reference>
<dbReference type="Pfam" id="PF15421">
    <property type="entry name" value="Polysacc_deac_3"/>
    <property type="match status" value="1"/>
</dbReference>
<protein>
    <submittedName>
        <fullName evidence="1">Uncharacterized protein</fullName>
    </submittedName>
</protein>